<comment type="caution">
    <text evidence="1">The sequence shown here is derived from an EMBL/GenBank/DDBJ whole genome shotgun (WGS) entry which is preliminary data.</text>
</comment>
<accession>X1EIZ3</accession>
<gene>
    <name evidence="1" type="ORF">S01H4_64238</name>
</gene>
<feature type="non-terminal residue" evidence="1">
    <location>
        <position position="1"/>
    </location>
</feature>
<feature type="non-terminal residue" evidence="1">
    <location>
        <position position="128"/>
    </location>
</feature>
<dbReference type="EMBL" id="BART01038890">
    <property type="protein sequence ID" value="GAH08613.1"/>
    <property type="molecule type" value="Genomic_DNA"/>
</dbReference>
<organism evidence="1">
    <name type="scientific">marine sediment metagenome</name>
    <dbReference type="NCBI Taxonomy" id="412755"/>
    <lineage>
        <taxon>unclassified sequences</taxon>
        <taxon>metagenomes</taxon>
        <taxon>ecological metagenomes</taxon>
    </lineage>
</organism>
<reference evidence="1" key="1">
    <citation type="journal article" date="2014" name="Front. Microbiol.">
        <title>High frequency of phylogenetically diverse reductive dehalogenase-homologous genes in deep subseafloor sedimentary metagenomes.</title>
        <authorList>
            <person name="Kawai M."/>
            <person name="Futagami T."/>
            <person name="Toyoda A."/>
            <person name="Takaki Y."/>
            <person name="Nishi S."/>
            <person name="Hori S."/>
            <person name="Arai W."/>
            <person name="Tsubouchi T."/>
            <person name="Morono Y."/>
            <person name="Uchiyama I."/>
            <person name="Ito T."/>
            <person name="Fujiyama A."/>
            <person name="Inagaki F."/>
            <person name="Takami H."/>
        </authorList>
    </citation>
    <scope>NUCLEOTIDE SEQUENCE</scope>
    <source>
        <strain evidence="1">Expedition CK06-06</strain>
    </source>
</reference>
<protein>
    <submittedName>
        <fullName evidence="1">Uncharacterized protein</fullName>
    </submittedName>
</protein>
<evidence type="ECO:0000313" key="1">
    <source>
        <dbReference type="EMBL" id="GAH08613.1"/>
    </source>
</evidence>
<proteinExistence type="predicted"/>
<sequence length="128" mass="14354">IYQCGCAPKNVNYEPLLAVDLPVFPDKRKVIKGFIGIDIDHFSDFTGIIFVLPNYGARIKQVSIGSYEIKTVIEPKITNAKDVIGKVYGEKGKKVRQSDVNFVSEESSIKLDFKPDYLYFSLLSKKSG</sequence>
<name>X1EIZ3_9ZZZZ</name>
<dbReference type="AlphaFoldDB" id="X1EIZ3"/>